<protein>
    <submittedName>
        <fullName evidence="1">Uncharacterized protein</fullName>
    </submittedName>
</protein>
<dbReference type="PANTHER" id="PTHR35317">
    <property type="entry name" value="OS04G0629600 PROTEIN"/>
    <property type="match status" value="1"/>
</dbReference>
<comment type="caution">
    <text evidence="1">The sequence shown here is derived from an EMBL/GenBank/DDBJ whole genome shotgun (WGS) entry which is preliminary data.</text>
</comment>
<dbReference type="PANTHER" id="PTHR35317:SF31">
    <property type="entry name" value="DUF4219 DOMAIN-CONTAINING PROTEIN"/>
    <property type="match status" value="1"/>
</dbReference>
<name>A0A6A6KT92_HEVBR</name>
<dbReference type="Pfam" id="PF14223">
    <property type="entry name" value="Retrotran_gag_2"/>
    <property type="match status" value="1"/>
</dbReference>
<evidence type="ECO:0000313" key="2">
    <source>
        <dbReference type="Proteomes" id="UP000467840"/>
    </source>
</evidence>
<proteinExistence type="predicted"/>
<reference evidence="1 2" key="1">
    <citation type="journal article" date="2020" name="Mol. Plant">
        <title>The Chromosome-Based Rubber Tree Genome Provides New Insights into Spurge Genome Evolution and Rubber Biosynthesis.</title>
        <authorList>
            <person name="Liu J."/>
            <person name="Shi C."/>
            <person name="Shi C.C."/>
            <person name="Li W."/>
            <person name="Zhang Q.J."/>
            <person name="Zhang Y."/>
            <person name="Li K."/>
            <person name="Lu H.F."/>
            <person name="Shi C."/>
            <person name="Zhu S.T."/>
            <person name="Xiao Z.Y."/>
            <person name="Nan H."/>
            <person name="Yue Y."/>
            <person name="Zhu X.G."/>
            <person name="Wu Y."/>
            <person name="Hong X.N."/>
            <person name="Fan G.Y."/>
            <person name="Tong Y."/>
            <person name="Zhang D."/>
            <person name="Mao C.L."/>
            <person name="Liu Y.L."/>
            <person name="Hao S.J."/>
            <person name="Liu W.Q."/>
            <person name="Lv M.Q."/>
            <person name="Zhang H.B."/>
            <person name="Liu Y."/>
            <person name="Hu-Tang G.R."/>
            <person name="Wang J.P."/>
            <person name="Wang J.H."/>
            <person name="Sun Y.H."/>
            <person name="Ni S.B."/>
            <person name="Chen W.B."/>
            <person name="Zhang X.C."/>
            <person name="Jiao Y.N."/>
            <person name="Eichler E.E."/>
            <person name="Li G.H."/>
            <person name="Liu X."/>
            <person name="Gao L.Z."/>
        </authorList>
    </citation>
    <scope>NUCLEOTIDE SEQUENCE [LARGE SCALE GENOMIC DNA]</scope>
    <source>
        <strain evidence="2">cv. GT1</strain>
        <tissue evidence="1">Leaf</tissue>
    </source>
</reference>
<dbReference type="AlphaFoldDB" id="A0A6A6KT92"/>
<organism evidence="1 2">
    <name type="scientific">Hevea brasiliensis</name>
    <name type="common">Para rubber tree</name>
    <name type="synonym">Siphonia brasiliensis</name>
    <dbReference type="NCBI Taxonomy" id="3981"/>
    <lineage>
        <taxon>Eukaryota</taxon>
        <taxon>Viridiplantae</taxon>
        <taxon>Streptophyta</taxon>
        <taxon>Embryophyta</taxon>
        <taxon>Tracheophyta</taxon>
        <taxon>Spermatophyta</taxon>
        <taxon>Magnoliopsida</taxon>
        <taxon>eudicotyledons</taxon>
        <taxon>Gunneridae</taxon>
        <taxon>Pentapetalae</taxon>
        <taxon>rosids</taxon>
        <taxon>fabids</taxon>
        <taxon>Malpighiales</taxon>
        <taxon>Euphorbiaceae</taxon>
        <taxon>Crotonoideae</taxon>
        <taxon>Micrandreae</taxon>
        <taxon>Hevea</taxon>
    </lineage>
</organism>
<keyword evidence="2" id="KW-1185">Reference proteome</keyword>
<gene>
    <name evidence="1" type="ORF">GH714_023618</name>
</gene>
<sequence length="107" mass="12099">MASSSYSAPPPLVFSGENYPNLSVKMQAYLKVYDLWDVVEIGKDPAPLSDNPTLAQIKQHSEERAKKFKAPFCIHFAVSDVIFTKILACGSAKEVWDKLKEEYQRVF</sequence>
<dbReference type="EMBL" id="JAAGAX010000015">
    <property type="protein sequence ID" value="KAF2291395.1"/>
    <property type="molecule type" value="Genomic_DNA"/>
</dbReference>
<dbReference type="Proteomes" id="UP000467840">
    <property type="component" value="Chromosome 2"/>
</dbReference>
<evidence type="ECO:0000313" key="1">
    <source>
        <dbReference type="EMBL" id="KAF2291395.1"/>
    </source>
</evidence>
<accession>A0A6A6KT92</accession>